<evidence type="ECO:0000256" key="4">
    <source>
        <dbReference type="PIRSR" id="PIRSR015582-1"/>
    </source>
</evidence>
<feature type="binding site" evidence="4">
    <location>
        <position position="129"/>
    </location>
    <ligand>
        <name>substrate</name>
    </ligand>
</feature>
<dbReference type="SUPFAM" id="SSF51621">
    <property type="entry name" value="Phosphoenolpyruvate/pyruvate domain"/>
    <property type="match status" value="1"/>
</dbReference>
<evidence type="ECO:0000259" key="6">
    <source>
        <dbReference type="Pfam" id="PF03328"/>
    </source>
</evidence>
<name>A0A1H9PFZ0_9ACTN</name>
<feature type="domain" description="HpcH/HpaI aldolase/citrate lyase" evidence="6">
    <location>
        <begin position="10"/>
        <end position="224"/>
    </location>
</feature>
<dbReference type="Proteomes" id="UP000198815">
    <property type="component" value="Unassembled WGS sequence"/>
</dbReference>
<feature type="binding site" evidence="5">
    <location>
        <position position="156"/>
    </location>
    <ligand>
        <name>Mg(2+)</name>
        <dbReference type="ChEBI" id="CHEBI:18420"/>
    </ligand>
</feature>
<evidence type="ECO:0000256" key="2">
    <source>
        <dbReference type="ARBA" id="ARBA00022723"/>
    </source>
</evidence>
<keyword evidence="3 5" id="KW-0460">Magnesium</keyword>
<accession>A0A1H9PFZ0</accession>
<dbReference type="EMBL" id="FOGZ01000001">
    <property type="protein sequence ID" value="SER47216.1"/>
    <property type="molecule type" value="Genomic_DNA"/>
</dbReference>
<keyword evidence="7" id="KW-0456">Lyase</keyword>
<dbReference type="AlphaFoldDB" id="A0A1H9PFZ0"/>
<dbReference type="GO" id="GO:0000287">
    <property type="term" value="F:magnesium ion binding"/>
    <property type="evidence" value="ECO:0007669"/>
    <property type="project" value="TreeGrafter"/>
</dbReference>
<evidence type="ECO:0000256" key="5">
    <source>
        <dbReference type="PIRSR" id="PIRSR015582-2"/>
    </source>
</evidence>
<feature type="binding site" evidence="4">
    <location>
        <position position="71"/>
    </location>
    <ligand>
        <name>substrate</name>
    </ligand>
</feature>
<dbReference type="InterPro" id="IPR011206">
    <property type="entry name" value="Citrate_lyase_beta/mcl1/mcl2"/>
</dbReference>
<dbReference type="InterPro" id="IPR015813">
    <property type="entry name" value="Pyrv/PenolPyrv_kinase-like_dom"/>
</dbReference>
<dbReference type="PANTHER" id="PTHR32308">
    <property type="entry name" value="LYASE BETA SUBUNIT, PUTATIVE (AFU_ORTHOLOGUE AFUA_4G13030)-RELATED"/>
    <property type="match status" value="1"/>
</dbReference>
<dbReference type="PIRSF" id="PIRSF015582">
    <property type="entry name" value="Cit_lyase_B"/>
    <property type="match status" value="1"/>
</dbReference>
<keyword evidence="2 5" id="KW-0479">Metal-binding</keyword>
<evidence type="ECO:0000256" key="1">
    <source>
        <dbReference type="ARBA" id="ARBA00001946"/>
    </source>
</evidence>
<reference evidence="8" key="1">
    <citation type="submission" date="2016-10" db="EMBL/GenBank/DDBJ databases">
        <authorList>
            <person name="Varghese N."/>
            <person name="Submissions S."/>
        </authorList>
    </citation>
    <scope>NUCLEOTIDE SEQUENCE [LARGE SCALE GENOMIC DNA]</scope>
    <source>
        <strain evidence="8">DSM 16859</strain>
    </source>
</reference>
<organism evidence="7 8">
    <name type="scientific">Propionibacterium cyclohexanicum</name>
    <dbReference type="NCBI Taxonomy" id="64702"/>
    <lineage>
        <taxon>Bacteria</taxon>
        <taxon>Bacillati</taxon>
        <taxon>Actinomycetota</taxon>
        <taxon>Actinomycetes</taxon>
        <taxon>Propionibacteriales</taxon>
        <taxon>Propionibacteriaceae</taxon>
        <taxon>Propionibacterium</taxon>
    </lineage>
</organism>
<evidence type="ECO:0000313" key="7">
    <source>
        <dbReference type="EMBL" id="SER47216.1"/>
    </source>
</evidence>
<dbReference type="InterPro" id="IPR040442">
    <property type="entry name" value="Pyrv_kinase-like_dom_sf"/>
</dbReference>
<dbReference type="Gene3D" id="3.20.20.60">
    <property type="entry name" value="Phosphoenolpyruvate-binding domains"/>
    <property type="match status" value="1"/>
</dbReference>
<comment type="cofactor">
    <cofactor evidence="1">
        <name>Mg(2+)</name>
        <dbReference type="ChEBI" id="CHEBI:18420"/>
    </cofactor>
</comment>
<dbReference type="PANTHER" id="PTHR32308:SF10">
    <property type="entry name" value="CITRATE LYASE SUBUNIT BETA"/>
    <property type="match status" value="1"/>
</dbReference>
<keyword evidence="8" id="KW-1185">Reference proteome</keyword>
<feature type="binding site" evidence="5">
    <location>
        <position position="129"/>
    </location>
    <ligand>
        <name>Mg(2+)</name>
        <dbReference type="ChEBI" id="CHEBI:18420"/>
    </ligand>
</feature>
<sequence>MVFMSLRPRRSVLYMPASNPRAMAKATSLDCDAVIFDLEDAVAPEAKASARRAACEAVTSGNYGHRELVVRVNGVGTAWHEDDLAAVCQAGPDAITVPKVDSPEQLAALALRLSELGAPDRTRLWAMLETPRAILDADAICGACERLEAVVVGTNDLLAELGAREVAGRAPLGYALSAVICAARAHHLVALDGVYNDVHDQQGFEKECLAGRDLGFDGKTLIHPCQLAFANQTWAPSETQVERARALIATFEAALARGEGVVTFEGRMIENLHVETARRTLAMYDAIGAR</sequence>
<evidence type="ECO:0000256" key="3">
    <source>
        <dbReference type="ARBA" id="ARBA00022842"/>
    </source>
</evidence>
<dbReference type="Pfam" id="PF03328">
    <property type="entry name" value="HpcH_HpaI"/>
    <property type="match status" value="1"/>
</dbReference>
<dbReference type="STRING" id="64702.SAMN05443377_10119"/>
<dbReference type="GO" id="GO:0006107">
    <property type="term" value="P:oxaloacetate metabolic process"/>
    <property type="evidence" value="ECO:0007669"/>
    <property type="project" value="TreeGrafter"/>
</dbReference>
<dbReference type="InterPro" id="IPR005000">
    <property type="entry name" value="Aldolase/citrate-lyase_domain"/>
</dbReference>
<dbReference type="GO" id="GO:0016829">
    <property type="term" value="F:lyase activity"/>
    <property type="evidence" value="ECO:0007669"/>
    <property type="project" value="UniProtKB-KW"/>
</dbReference>
<evidence type="ECO:0000313" key="8">
    <source>
        <dbReference type="Proteomes" id="UP000198815"/>
    </source>
</evidence>
<gene>
    <name evidence="7" type="ORF">SAMN05443377_10119</name>
</gene>
<proteinExistence type="predicted"/>
<protein>
    <submittedName>
        <fullName evidence="7">Citrate lyase subunit beta / citryl-CoA lyase</fullName>
    </submittedName>
</protein>